<name>A0ABT0LED8_9GAMM</name>
<keyword evidence="1" id="KW-1133">Transmembrane helix</keyword>
<feature type="transmembrane region" description="Helical" evidence="1">
    <location>
        <begin position="139"/>
        <end position="157"/>
    </location>
</feature>
<keyword evidence="1" id="KW-0472">Membrane</keyword>
<evidence type="ECO:0000313" key="2">
    <source>
        <dbReference type="EMBL" id="MCL1125850.1"/>
    </source>
</evidence>
<feature type="transmembrane region" description="Helical" evidence="1">
    <location>
        <begin position="21"/>
        <end position="45"/>
    </location>
</feature>
<accession>A0ABT0LED8</accession>
<dbReference type="RefSeq" id="WP_248941184.1">
    <property type="nucleotide sequence ID" value="NZ_JAKIKS010000063.1"/>
</dbReference>
<gene>
    <name evidence="2" type="ORF">L2764_15570</name>
</gene>
<comment type="caution">
    <text evidence="2">The sequence shown here is derived from an EMBL/GenBank/DDBJ whole genome shotgun (WGS) entry which is preliminary data.</text>
</comment>
<feature type="transmembrane region" description="Helical" evidence="1">
    <location>
        <begin position="183"/>
        <end position="204"/>
    </location>
</feature>
<keyword evidence="2" id="KW-0378">Hydrolase</keyword>
<dbReference type="GO" id="GO:0016787">
    <property type="term" value="F:hydrolase activity"/>
    <property type="evidence" value="ECO:0007669"/>
    <property type="project" value="UniProtKB-KW"/>
</dbReference>
<organism evidence="2 3">
    <name type="scientific">Shewanella surugensis</name>
    <dbReference type="NCBI Taxonomy" id="212020"/>
    <lineage>
        <taxon>Bacteria</taxon>
        <taxon>Pseudomonadati</taxon>
        <taxon>Pseudomonadota</taxon>
        <taxon>Gammaproteobacteria</taxon>
        <taxon>Alteromonadales</taxon>
        <taxon>Shewanellaceae</taxon>
        <taxon>Shewanella</taxon>
    </lineage>
</organism>
<feature type="transmembrane region" description="Helical" evidence="1">
    <location>
        <begin position="57"/>
        <end position="75"/>
    </location>
</feature>
<dbReference type="Pfam" id="PF04307">
    <property type="entry name" value="YdjM"/>
    <property type="match status" value="1"/>
</dbReference>
<dbReference type="EMBL" id="JAKIKS010000063">
    <property type="protein sequence ID" value="MCL1125850.1"/>
    <property type="molecule type" value="Genomic_DNA"/>
</dbReference>
<protein>
    <submittedName>
        <fullName evidence="2">Metal-dependent hydrolase</fullName>
    </submittedName>
</protein>
<evidence type="ECO:0000256" key="1">
    <source>
        <dbReference type="SAM" id="Phobius"/>
    </source>
</evidence>
<dbReference type="InterPro" id="IPR007404">
    <property type="entry name" value="YdjM-like"/>
</dbReference>
<keyword evidence="3" id="KW-1185">Reference proteome</keyword>
<sequence length="236" mass="26179">MANFSTHLKASIITSAPLSSIVLATHISTLSESLLLFFIGALSGLLPDLDSDNSTSIQWLFSILGFFLSGSVILLCPLSSLVEMWIVGITIYAFTLYAIKPIFEKLTVHRGTLHSILAVIMFAIIGIILSLLMQQSLNMSLLVGVAIIIGALTHLILDECYSVDLANNTLKSSFGTAMKLIDLRYPLTTFMQVLFVSAAIFYLYPYHTEINSVIILWQVQLDTLTIIPPFMSQWWR</sequence>
<dbReference type="Proteomes" id="UP001203423">
    <property type="component" value="Unassembled WGS sequence"/>
</dbReference>
<feature type="transmembrane region" description="Helical" evidence="1">
    <location>
        <begin position="111"/>
        <end position="132"/>
    </location>
</feature>
<proteinExistence type="predicted"/>
<keyword evidence="1" id="KW-0812">Transmembrane</keyword>
<evidence type="ECO:0000313" key="3">
    <source>
        <dbReference type="Proteomes" id="UP001203423"/>
    </source>
</evidence>
<reference evidence="2 3" key="1">
    <citation type="submission" date="2022-01" db="EMBL/GenBank/DDBJ databases">
        <title>Whole genome-based taxonomy of the Shewanellaceae.</title>
        <authorList>
            <person name="Martin-Rodriguez A.J."/>
        </authorList>
    </citation>
    <scope>NUCLEOTIDE SEQUENCE [LARGE SCALE GENOMIC DNA]</scope>
    <source>
        <strain evidence="2 3">DSM 17177</strain>
    </source>
</reference>
<feature type="transmembrane region" description="Helical" evidence="1">
    <location>
        <begin position="82"/>
        <end position="99"/>
    </location>
</feature>